<dbReference type="Proteomes" id="UP000010296">
    <property type="component" value="Unassembled WGS sequence"/>
</dbReference>
<dbReference type="RefSeq" id="WP_007207251.1">
    <property type="nucleotide sequence ID" value="NZ_GL622241.1"/>
</dbReference>
<evidence type="ECO:0000313" key="1">
    <source>
        <dbReference type="EMBL" id="EFU75000.1"/>
    </source>
</evidence>
<evidence type="ECO:0000313" key="2">
    <source>
        <dbReference type="Proteomes" id="UP000010296"/>
    </source>
</evidence>
<dbReference type="AlphaFoldDB" id="E6LCZ0"/>
<gene>
    <name evidence="1" type="ORF">HMPREF9088_0230</name>
</gene>
<accession>E6LCZ0</accession>
<reference evidence="1 2" key="1">
    <citation type="submission" date="2010-12" db="EMBL/GenBank/DDBJ databases">
        <authorList>
            <person name="Muzny D."/>
            <person name="Qin X."/>
            <person name="Deng J."/>
            <person name="Jiang H."/>
            <person name="Liu Y."/>
            <person name="Qu J."/>
            <person name="Song X.-Z."/>
            <person name="Zhang L."/>
            <person name="Thornton R."/>
            <person name="Coyle M."/>
            <person name="Francisco L."/>
            <person name="Jackson L."/>
            <person name="Javaid M."/>
            <person name="Korchina V."/>
            <person name="Kovar C."/>
            <person name="Mata R."/>
            <person name="Mathew T."/>
            <person name="Ngo R."/>
            <person name="Nguyen L."/>
            <person name="Nguyen N."/>
            <person name="Okwuonu G."/>
            <person name="Ongeri F."/>
            <person name="Pham C."/>
            <person name="Simmons D."/>
            <person name="Wilczek-Boney K."/>
            <person name="Hale W."/>
            <person name="Jakkamsetti A."/>
            <person name="Pham P."/>
            <person name="Ruth R."/>
            <person name="San Lucas F."/>
            <person name="Warren J."/>
            <person name="Zhang J."/>
            <person name="Zhao Z."/>
            <person name="Zhou C."/>
            <person name="Zhu D."/>
            <person name="Lee S."/>
            <person name="Bess C."/>
            <person name="Blankenburg K."/>
            <person name="Forbes L."/>
            <person name="Fu Q."/>
            <person name="Gubbala S."/>
            <person name="Hirani K."/>
            <person name="Jayaseelan J.C."/>
            <person name="Lara F."/>
            <person name="Munidasa M."/>
            <person name="Palculict T."/>
            <person name="Patil S."/>
            <person name="Pu L.-L."/>
            <person name="Saada N."/>
            <person name="Tang L."/>
            <person name="Weissenberger G."/>
            <person name="Zhu Y."/>
            <person name="Hemphill L."/>
            <person name="Shang Y."/>
            <person name="Youmans B."/>
            <person name="Ayvaz T."/>
            <person name="Ross M."/>
            <person name="Santibanez J."/>
            <person name="Aqrawi P."/>
            <person name="Gross S."/>
            <person name="Joshi V."/>
            <person name="Fowler G."/>
            <person name="Nazareth L."/>
            <person name="Reid J."/>
            <person name="Worley K."/>
            <person name="Petrosino J."/>
            <person name="Highlander S."/>
            <person name="Gibbs R."/>
        </authorList>
    </citation>
    <scope>NUCLEOTIDE SEQUENCE [LARGE SCALE GENOMIC DNA]</scope>
    <source>
        <strain evidence="2">DSM 15952 / CCUG 50447 / LMG 22039 / TP 1.5</strain>
    </source>
</reference>
<proteinExistence type="predicted"/>
<keyword evidence="2" id="KW-1185">Reference proteome</keyword>
<protein>
    <submittedName>
        <fullName evidence="1">Uncharacterized protein</fullName>
    </submittedName>
</protein>
<name>E6LCZ0_ENTI1</name>
<comment type="caution">
    <text evidence="1">The sequence shown here is derived from an EMBL/GenBank/DDBJ whole genome shotgun (WGS) entry which is preliminary data.</text>
</comment>
<organism evidence="1 2">
    <name type="scientific">Enterococcus italicus (strain DSM 15952 / CCUG 50447 / LMG 22039 / TP 1.5)</name>
    <dbReference type="NCBI Taxonomy" id="888064"/>
    <lineage>
        <taxon>Bacteria</taxon>
        <taxon>Bacillati</taxon>
        <taxon>Bacillota</taxon>
        <taxon>Bacilli</taxon>
        <taxon>Lactobacillales</taxon>
        <taxon>Enterococcaceae</taxon>
        <taxon>Enterococcus</taxon>
    </lineage>
</organism>
<dbReference type="EMBL" id="AEPV01000004">
    <property type="protein sequence ID" value="EFU75000.1"/>
    <property type="molecule type" value="Genomic_DNA"/>
</dbReference>
<sequence>MNLAYPSSELTIECLIEFAHSFINHSDLSSSEPILSLPFRNNPFLLSEEILALYPVEITSQMYTIVVYCDKWQLMCRSPLDVVNDWLRQFQFDYSRFCLLFEGFERMQKYYTPASDSNYSLMPIGTAKDKRTTWINAHQIQKIQESKYITRVQLLNGLSLPTIKKEYSLKKNIRSAVITAHFLKEADSLWCGFKNQHKYLQPEKLNLSCKSLASILVNQEDFLFSSEEITTLQQKIVELRHQLLLK</sequence>
<dbReference type="HOGENOM" id="CLU_1127712_0_0_9"/>
<dbReference type="STRING" id="888064.HMPREF9088_0230"/>